<feature type="compositionally biased region" description="Polar residues" evidence="1">
    <location>
        <begin position="738"/>
        <end position="760"/>
    </location>
</feature>
<evidence type="ECO:0000313" key="4">
    <source>
        <dbReference type="RefSeq" id="XP_017771360.1"/>
    </source>
</evidence>
<evidence type="ECO:0000256" key="1">
    <source>
        <dbReference type="SAM" id="MobiDB-lite"/>
    </source>
</evidence>
<feature type="chain" id="PRO_5046688199" evidence="2">
    <location>
        <begin position="21"/>
        <end position="837"/>
    </location>
</feature>
<feature type="region of interest" description="Disordered" evidence="1">
    <location>
        <begin position="468"/>
        <end position="532"/>
    </location>
</feature>
<dbReference type="RefSeq" id="XP_017771360.1">
    <property type="nucleotide sequence ID" value="XM_017915871.1"/>
</dbReference>
<keyword evidence="3" id="KW-1185">Reference proteome</keyword>
<proteinExistence type="predicted"/>
<feature type="compositionally biased region" description="Low complexity" evidence="1">
    <location>
        <begin position="761"/>
        <end position="781"/>
    </location>
</feature>
<accession>A0ABM1M9W0</accession>
<dbReference type="Proteomes" id="UP000695000">
    <property type="component" value="Unplaced"/>
</dbReference>
<protein>
    <submittedName>
        <fullName evidence="4">Uncharacterized protein DDB_G0284459-like</fullName>
    </submittedName>
</protein>
<gene>
    <name evidence="4" type="primary">LOC108558841</name>
</gene>
<feature type="region of interest" description="Disordered" evidence="1">
    <location>
        <begin position="598"/>
        <end position="837"/>
    </location>
</feature>
<name>A0ABM1M9W0_NICVS</name>
<organism evidence="3 4">
    <name type="scientific">Nicrophorus vespilloides</name>
    <name type="common">Boreal carrion beetle</name>
    <dbReference type="NCBI Taxonomy" id="110193"/>
    <lineage>
        <taxon>Eukaryota</taxon>
        <taxon>Metazoa</taxon>
        <taxon>Ecdysozoa</taxon>
        <taxon>Arthropoda</taxon>
        <taxon>Hexapoda</taxon>
        <taxon>Insecta</taxon>
        <taxon>Pterygota</taxon>
        <taxon>Neoptera</taxon>
        <taxon>Endopterygota</taxon>
        <taxon>Coleoptera</taxon>
        <taxon>Polyphaga</taxon>
        <taxon>Staphyliniformia</taxon>
        <taxon>Silphidae</taxon>
        <taxon>Nicrophorinae</taxon>
        <taxon>Nicrophorus</taxon>
    </lineage>
</organism>
<sequence>MQLSLFLITFPAFIFNYALPAAIELDPQSSKTKAEELSGLDDHGHQMEDGIKEKRCKELPQFDFYDNILGSPIQSFPLDLKRRDLQGEFMKLKCDTCRTTSFCKLGTKCDKCDKVCNPVKINERSADPKDLVGLAPRINVENGLSENQERYYTVGSFGPGPKQTLLARLLNIPWNAKLDRLIVLAKNNAKTAQSLPPHPVIIDTAHVFTVNDGKPAELDVEVHNVKNDLDEPSKLTSKLNKELDAAIETKKKILQDSHLTPEEIDKIIEHAITQGNDPAVIIEENQNHHEDDNLALARDFSEEGVKKKKKKKGKGKKHEFEDDEETPIGMSNLENGNSFASDANVGNTLNANTNFENNSPMREFDESIPLVGKTQDNLESVNDDILESKFKKKKKGHGGYGYGMYRENENVEDIPTGDEIIGSHLEGNEEILESKFKKKKGGKGYGMYREHELMEDNDDDHQQIIGNTETQLSGNNGDILESKFKKKKGGKGYGMYRENEEMQDEDVNMEDISSNDKKELTGSSLREENEDEILESKFKKKKKGGKGYGKGYGMYRENEEMQDEQINADNISSDDNKQLVGSTLREENEDEILESKFKKKKKGGKGYGYYRENENFGQDNEDMPNFRSNYENAAYPKSPANPPVAFEVPKQQFHEANQQYQSAPAYANSPQYETYQQPQTHQANQDYNVISVPAKSLPKPVSDSHYAYPAPAQSVPQPAYSNYPQQPEPPAPVYQEPLKTQQPTYTQITANQKPQVNPSYTQPATYQQQQEPQANYQVPSINQPPPPPPSNPYPQSQMQPAYAPEPNQPSNQQQPSYGYPQSPMYNHQNYQDMVPIE</sequence>
<feature type="compositionally biased region" description="Polar residues" evidence="1">
    <location>
        <begin position="714"/>
        <end position="725"/>
    </location>
</feature>
<feature type="region of interest" description="Disordered" evidence="1">
    <location>
        <begin position="295"/>
        <end position="335"/>
    </location>
</feature>
<feature type="compositionally biased region" description="Basic residues" evidence="1">
    <location>
        <begin position="306"/>
        <end position="317"/>
    </location>
</feature>
<feature type="compositionally biased region" description="Pro residues" evidence="1">
    <location>
        <begin position="782"/>
        <end position="792"/>
    </location>
</feature>
<feature type="compositionally biased region" description="Polar residues" evidence="1">
    <location>
        <begin position="654"/>
        <end position="688"/>
    </location>
</feature>
<feature type="compositionally biased region" description="Low complexity" evidence="1">
    <location>
        <begin position="808"/>
        <end position="823"/>
    </location>
</feature>
<evidence type="ECO:0000313" key="3">
    <source>
        <dbReference type="Proteomes" id="UP000695000"/>
    </source>
</evidence>
<dbReference type="GeneID" id="108558841"/>
<feature type="signal peptide" evidence="2">
    <location>
        <begin position="1"/>
        <end position="20"/>
    </location>
</feature>
<reference evidence="4" key="1">
    <citation type="submission" date="2025-08" db="UniProtKB">
        <authorList>
            <consortium name="RefSeq"/>
        </authorList>
    </citation>
    <scope>IDENTIFICATION</scope>
    <source>
        <tissue evidence="4">Whole Larva</tissue>
    </source>
</reference>
<keyword evidence="2" id="KW-0732">Signal</keyword>
<evidence type="ECO:0000256" key="2">
    <source>
        <dbReference type="SAM" id="SignalP"/>
    </source>
</evidence>
<feature type="non-terminal residue" evidence="4">
    <location>
        <position position="837"/>
    </location>
</feature>